<protein>
    <submittedName>
        <fullName evidence="2">NADH:flavin oxidoreductase</fullName>
    </submittedName>
</protein>
<dbReference type="STRING" id="595528.A0A0D2VPX4"/>
<dbReference type="PANTHER" id="PTHR22893">
    <property type="entry name" value="NADH OXIDOREDUCTASE-RELATED"/>
    <property type="match status" value="1"/>
</dbReference>
<name>A0A0D2VPX4_CAPO3</name>
<dbReference type="InterPro" id="IPR013785">
    <property type="entry name" value="Aldolase_TIM"/>
</dbReference>
<dbReference type="SUPFAM" id="SSF51395">
    <property type="entry name" value="FMN-linked oxidoreductases"/>
    <property type="match status" value="1"/>
</dbReference>
<dbReference type="RefSeq" id="XP_004348419.1">
    <property type="nucleotide sequence ID" value="XM_004348369.2"/>
</dbReference>
<dbReference type="Proteomes" id="UP000008743">
    <property type="component" value="Unassembled WGS sequence"/>
</dbReference>
<dbReference type="InterPro" id="IPR045247">
    <property type="entry name" value="Oye-like"/>
</dbReference>
<dbReference type="PhylomeDB" id="A0A0D2VPX4"/>
<dbReference type="Pfam" id="PF00724">
    <property type="entry name" value="Oxidored_FMN"/>
    <property type="match status" value="1"/>
</dbReference>
<dbReference type="InterPro" id="IPR001155">
    <property type="entry name" value="OxRdtase_FMN_N"/>
</dbReference>
<sequence>MSTTTTTAAVKAPQTIPGSDIPTLLTPIQLGSSATLAHRVVLPPLTRRRASFGGTPNVELSGRYYAQRATAGGLLIAEATNITAQGQGYPSTPGIFKEQHVEAWRRITDRVHAVNKNKTSSDSVSASNAAPAVFYLQLWHVGRVSFAEYQPDGRAQVAPSAVAIPNTNGMLPDGTATPHTVPRALEISEIDAIVDDYAKATVNARRAGFDGVEIHGANGYLIDQFLHAGSNTRQDEYGGSIENRARFLFRVVEAVIAAWKSGNDPADNTHSVGLRLAPFGTFLAMSDPNEDELFSYVIERLNQYNLSFLHLIEPRVAGNQTCSEVEETVVLDKYVHLYKGPIIAAGGFQPAAAERICSAYAKQGHAVAVAFGRSFISTPDLPRRLLLRAELSPYNRATFYTNDHIGYTDQSPLSESEVEQHLDLLSKSRGIDDLRALNLALSPIGV</sequence>
<feature type="domain" description="NADH:flavin oxidoreductase/NADH oxidase N-terminal" evidence="1">
    <location>
        <begin position="24"/>
        <end position="385"/>
    </location>
</feature>
<dbReference type="PANTHER" id="PTHR22893:SF91">
    <property type="entry name" value="NADPH DEHYDROGENASE 2-RELATED"/>
    <property type="match status" value="1"/>
</dbReference>
<dbReference type="InParanoid" id="A0A0D2VPX4"/>
<dbReference type="OrthoDB" id="276546at2759"/>
<evidence type="ECO:0000259" key="1">
    <source>
        <dbReference type="Pfam" id="PF00724"/>
    </source>
</evidence>
<dbReference type="EMBL" id="KE346364">
    <property type="protein sequence ID" value="KJE92572.1"/>
    <property type="molecule type" value="Genomic_DNA"/>
</dbReference>
<keyword evidence="3" id="KW-1185">Reference proteome</keyword>
<evidence type="ECO:0000313" key="3">
    <source>
        <dbReference type="Proteomes" id="UP000008743"/>
    </source>
</evidence>
<dbReference type="eggNOG" id="KOG0134">
    <property type="taxonomic scope" value="Eukaryota"/>
</dbReference>
<evidence type="ECO:0000313" key="2">
    <source>
        <dbReference type="EMBL" id="KJE92572.1"/>
    </source>
</evidence>
<dbReference type="FunCoup" id="A0A0D2VPX4">
    <property type="interactions" value="196"/>
</dbReference>
<organism evidence="2 3">
    <name type="scientific">Capsaspora owczarzaki (strain ATCC 30864)</name>
    <dbReference type="NCBI Taxonomy" id="595528"/>
    <lineage>
        <taxon>Eukaryota</taxon>
        <taxon>Filasterea</taxon>
        <taxon>Capsaspora</taxon>
    </lineage>
</organism>
<accession>A0A0D2VPX4</accession>
<reference evidence="3" key="1">
    <citation type="submission" date="2011-02" db="EMBL/GenBank/DDBJ databases">
        <title>The Genome Sequence of Capsaspora owczarzaki ATCC 30864.</title>
        <authorList>
            <person name="Russ C."/>
            <person name="Cuomo C."/>
            <person name="Burger G."/>
            <person name="Gray M.W."/>
            <person name="Holland P.W.H."/>
            <person name="King N."/>
            <person name="Lang F.B.F."/>
            <person name="Roger A.J."/>
            <person name="Ruiz-Trillo I."/>
            <person name="Young S.K."/>
            <person name="Zeng Q."/>
            <person name="Gargeya S."/>
            <person name="Alvarado L."/>
            <person name="Berlin A."/>
            <person name="Chapman S.B."/>
            <person name="Chen Z."/>
            <person name="Freedman E."/>
            <person name="Gellesch M."/>
            <person name="Goldberg J."/>
            <person name="Griggs A."/>
            <person name="Gujja S."/>
            <person name="Heilman E."/>
            <person name="Heiman D."/>
            <person name="Howarth C."/>
            <person name="Mehta T."/>
            <person name="Neiman D."/>
            <person name="Pearson M."/>
            <person name="Roberts A."/>
            <person name="Saif S."/>
            <person name="Shea T."/>
            <person name="Shenoy N."/>
            <person name="Sisk P."/>
            <person name="Stolte C."/>
            <person name="Sykes S."/>
            <person name="White J."/>
            <person name="Yandava C."/>
            <person name="Haas B."/>
            <person name="Nusbaum C."/>
            <person name="Birren B."/>
        </authorList>
    </citation>
    <scope>NUCLEOTIDE SEQUENCE</scope>
    <source>
        <strain evidence="3">ATCC 30864</strain>
    </source>
</reference>
<gene>
    <name evidence="2" type="ORF">CAOG_003514</name>
</gene>
<dbReference type="Gene3D" id="3.20.20.70">
    <property type="entry name" value="Aldolase class I"/>
    <property type="match status" value="1"/>
</dbReference>
<dbReference type="GO" id="GO:0016491">
    <property type="term" value="F:oxidoreductase activity"/>
    <property type="evidence" value="ECO:0007669"/>
    <property type="project" value="InterPro"/>
</dbReference>
<proteinExistence type="predicted"/>
<dbReference type="AlphaFoldDB" id="A0A0D2VPX4"/>
<dbReference type="GO" id="GO:0010181">
    <property type="term" value="F:FMN binding"/>
    <property type="evidence" value="ECO:0007669"/>
    <property type="project" value="InterPro"/>
</dbReference>
<dbReference type="OMA" id="FQPMKIG"/>
<dbReference type="CDD" id="cd02933">
    <property type="entry name" value="OYE_like_FMN"/>
    <property type="match status" value="1"/>
</dbReference>